<dbReference type="EMBL" id="JABBWG010000273">
    <property type="protein sequence ID" value="KAG1796187.1"/>
    <property type="molecule type" value="Genomic_DNA"/>
</dbReference>
<dbReference type="RefSeq" id="XP_041185331.1">
    <property type="nucleotide sequence ID" value="XM_041343312.1"/>
</dbReference>
<accession>A0A9P7AT63</accession>
<reference evidence="2" key="1">
    <citation type="journal article" date="2020" name="New Phytol.">
        <title>Comparative genomics reveals dynamic genome evolution in host specialist ectomycorrhizal fungi.</title>
        <authorList>
            <person name="Lofgren L.A."/>
            <person name="Nguyen N.H."/>
            <person name="Vilgalys R."/>
            <person name="Ruytinx J."/>
            <person name="Liao H.L."/>
            <person name="Branco S."/>
            <person name="Kuo A."/>
            <person name="LaButti K."/>
            <person name="Lipzen A."/>
            <person name="Andreopoulos W."/>
            <person name="Pangilinan J."/>
            <person name="Riley R."/>
            <person name="Hundley H."/>
            <person name="Na H."/>
            <person name="Barry K."/>
            <person name="Grigoriev I.V."/>
            <person name="Stajich J.E."/>
            <person name="Kennedy P.G."/>
        </authorList>
    </citation>
    <scope>NUCLEOTIDE SEQUENCE</scope>
    <source>
        <strain evidence="2">MN1</strain>
    </source>
</reference>
<proteinExistence type="predicted"/>
<protein>
    <submittedName>
        <fullName evidence="2">Uncharacterized protein</fullName>
    </submittedName>
</protein>
<gene>
    <name evidence="2" type="ORF">BJ212DRAFT_484091</name>
</gene>
<evidence type="ECO:0000313" key="3">
    <source>
        <dbReference type="Proteomes" id="UP000807769"/>
    </source>
</evidence>
<sequence length="92" mass="9827">MPPLNHLYRLRRSCTHALSRVTTSFSPNAVPAGDNTIHARGMRSSEVRPPETPATLTSVISLSGCARIAFSISTGDTCIPEILSVSCEDGDK</sequence>
<evidence type="ECO:0000256" key="1">
    <source>
        <dbReference type="SAM" id="MobiDB-lite"/>
    </source>
</evidence>
<dbReference type="AlphaFoldDB" id="A0A9P7AT63"/>
<evidence type="ECO:0000313" key="2">
    <source>
        <dbReference type="EMBL" id="KAG1796187.1"/>
    </source>
</evidence>
<dbReference type="Proteomes" id="UP000807769">
    <property type="component" value="Unassembled WGS sequence"/>
</dbReference>
<name>A0A9P7AT63_9AGAM</name>
<dbReference type="GeneID" id="64637328"/>
<feature type="region of interest" description="Disordered" evidence="1">
    <location>
        <begin position="29"/>
        <end position="52"/>
    </location>
</feature>
<comment type="caution">
    <text evidence="2">The sequence shown here is derived from an EMBL/GenBank/DDBJ whole genome shotgun (WGS) entry which is preliminary data.</text>
</comment>
<organism evidence="2 3">
    <name type="scientific">Suillus subaureus</name>
    <dbReference type="NCBI Taxonomy" id="48587"/>
    <lineage>
        <taxon>Eukaryota</taxon>
        <taxon>Fungi</taxon>
        <taxon>Dikarya</taxon>
        <taxon>Basidiomycota</taxon>
        <taxon>Agaricomycotina</taxon>
        <taxon>Agaricomycetes</taxon>
        <taxon>Agaricomycetidae</taxon>
        <taxon>Boletales</taxon>
        <taxon>Suillineae</taxon>
        <taxon>Suillaceae</taxon>
        <taxon>Suillus</taxon>
    </lineage>
</organism>
<keyword evidence="3" id="KW-1185">Reference proteome</keyword>